<dbReference type="SUPFAM" id="SSF56808">
    <property type="entry name" value="Ribosomal protein L1"/>
    <property type="match status" value="1"/>
</dbReference>
<reference evidence="11 12" key="1">
    <citation type="submission" date="2018-06" db="EMBL/GenBank/DDBJ databases">
        <title>Extensive metabolic versatility and redundancy in microbially diverse, dynamic hydrothermal sediments.</title>
        <authorList>
            <person name="Dombrowski N."/>
            <person name="Teske A."/>
            <person name="Baker B.J."/>
        </authorList>
    </citation>
    <scope>NUCLEOTIDE SEQUENCE [LARGE SCALE GENOMIC DNA]</scope>
    <source>
        <strain evidence="11">B19_G9</strain>
    </source>
</reference>
<dbReference type="FunFam" id="3.40.50.790:FF:000001">
    <property type="entry name" value="50S ribosomal protein L1"/>
    <property type="match status" value="1"/>
</dbReference>
<evidence type="ECO:0000256" key="10">
    <source>
        <dbReference type="RuleBase" id="RU000659"/>
    </source>
</evidence>
<evidence type="ECO:0000256" key="2">
    <source>
        <dbReference type="ARBA" id="ARBA00022491"/>
    </source>
</evidence>
<dbReference type="GO" id="GO:0000049">
    <property type="term" value="F:tRNA binding"/>
    <property type="evidence" value="ECO:0007669"/>
    <property type="project" value="UniProtKB-KW"/>
</dbReference>
<keyword evidence="7 9" id="KW-0687">Ribonucleoprotein</keyword>
<accession>A0A662DKV1</accession>
<evidence type="ECO:0000256" key="1">
    <source>
        <dbReference type="ARBA" id="ARBA00010531"/>
    </source>
</evidence>
<dbReference type="Gene3D" id="3.30.190.20">
    <property type="match status" value="1"/>
</dbReference>
<organism evidence="11 12">
    <name type="scientific">Aerophobetes bacterium</name>
    <dbReference type="NCBI Taxonomy" id="2030807"/>
    <lineage>
        <taxon>Bacteria</taxon>
        <taxon>Candidatus Aerophobota</taxon>
    </lineage>
</organism>
<evidence type="ECO:0000256" key="5">
    <source>
        <dbReference type="ARBA" id="ARBA00022884"/>
    </source>
</evidence>
<comment type="subunit">
    <text evidence="9">Part of the 50S ribosomal subunit.</text>
</comment>
<proteinExistence type="inferred from homology"/>
<dbReference type="InterPro" id="IPR023673">
    <property type="entry name" value="Ribosomal_uL1_CS"/>
</dbReference>
<keyword evidence="2 9" id="KW-0678">Repressor</keyword>
<dbReference type="GO" id="GO:0019843">
    <property type="term" value="F:rRNA binding"/>
    <property type="evidence" value="ECO:0007669"/>
    <property type="project" value="UniProtKB-UniRule"/>
</dbReference>
<dbReference type="InterPro" id="IPR005878">
    <property type="entry name" value="Ribosom_uL1_bac-type"/>
</dbReference>
<dbReference type="InterPro" id="IPR028364">
    <property type="entry name" value="Ribosomal_uL1/biogenesis"/>
</dbReference>
<evidence type="ECO:0000313" key="12">
    <source>
        <dbReference type="Proteomes" id="UP000267654"/>
    </source>
</evidence>
<comment type="caution">
    <text evidence="11">The sequence shown here is derived from an EMBL/GenBank/DDBJ whole genome shotgun (WGS) entry which is preliminary data.</text>
</comment>
<keyword evidence="6 9" id="KW-0689">Ribosomal protein</keyword>
<comment type="function">
    <text evidence="9">Binds directly to 23S rRNA. The L1 stalk is quite mobile in the ribosome, and is involved in E site tRNA release.</text>
</comment>
<dbReference type="PANTHER" id="PTHR36427">
    <property type="entry name" value="54S RIBOSOMAL PROTEIN L1, MITOCHONDRIAL"/>
    <property type="match status" value="1"/>
</dbReference>
<dbReference type="NCBIfam" id="TIGR01169">
    <property type="entry name" value="rplA_bact"/>
    <property type="match status" value="1"/>
</dbReference>
<dbReference type="CDD" id="cd00403">
    <property type="entry name" value="Ribosomal_L1"/>
    <property type="match status" value="1"/>
</dbReference>
<dbReference type="InterPro" id="IPR002143">
    <property type="entry name" value="Ribosomal_uL1"/>
</dbReference>
<evidence type="ECO:0000256" key="3">
    <source>
        <dbReference type="ARBA" id="ARBA00022730"/>
    </source>
</evidence>
<sequence length="230" mass="25318">MSKRGKKYLEAQKKIEKKQYTPQEAIKAIKETAKVLNRSFEETVEVAVALNIKPREKGERVRGTVILPRGLGRKVKVLVFATGDEAEEAKKAGADWVGGEELIQKIEKGWLDFDAVISTPQLMRSVAKLGRILGPKGLMPSPKVGTVTNSPGKVVKELKSGKIEYRNDATGVIHAPLGKISFDEDALLENFQTLLKAVEKDRPSTVKGRYIKSVYLSSTMGPSLKVNWSG</sequence>
<dbReference type="HAMAP" id="MF_01318_B">
    <property type="entry name" value="Ribosomal_uL1_B"/>
    <property type="match status" value="1"/>
</dbReference>
<comment type="function">
    <text evidence="9">Protein L1 is also a translational repressor protein, it controls the translation of the L11 operon by binding to its mRNA.</text>
</comment>
<keyword evidence="4 9" id="KW-0810">Translation regulation</keyword>
<dbReference type="PANTHER" id="PTHR36427:SF3">
    <property type="entry name" value="LARGE RIBOSOMAL SUBUNIT PROTEIN UL1M"/>
    <property type="match status" value="1"/>
</dbReference>
<evidence type="ECO:0000256" key="4">
    <source>
        <dbReference type="ARBA" id="ARBA00022845"/>
    </source>
</evidence>
<evidence type="ECO:0000256" key="9">
    <source>
        <dbReference type="HAMAP-Rule" id="MF_01318"/>
    </source>
</evidence>
<evidence type="ECO:0000256" key="6">
    <source>
        <dbReference type="ARBA" id="ARBA00022980"/>
    </source>
</evidence>
<dbReference type="GO" id="GO:0003735">
    <property type="term" value="F:structural constituent of ribosome"/>
    <property type="evidence" value="ECO:0007669"/>
    <property type="project" value="InterPro"/>
</dbReference>
<comment type="similarity">
    <text evidence="1 9 10">Belongs to the universal ribosomal protein uL1 family.</text>
</comment>
<dbReference type="GO" id="GO:0006417">
    <property type="term" value="P:regulation of translation"/>
    <property type="evidence" value="ECO:0007669"/>
    <property type="project" value="UniProtKB-KW"/>
</dbReference>
<name>A0A662DKV1_UNCAE</name>
<evidence type="ECO:0000256" key="7">
    <source>
        <dbReference type="ARBA" id="ARBA00023274"/>
    </source>
</evidence>
<keyword evidence="9" id="KW-0820">tRNA-binding</keyword>
<protein>
    <recommendedName>
        <fullName evidence="8 9">Large ribosomal subunit protein uL1</fullName>
    </recommendedName>
</protein>
<evidence type="ECO:0000313" key="11">
    <source>
        <dbReference type="EMBL" id="RLE14749.1"/>
    </source>
</evidence>
<gene>
    <name evidence="9" type="primary">rplA</name>
    <name evidence="11" type="ORF">DRI96_01000</name>
</gene>
<dbReference type="Gene3D" id="3.40.50.790">
    <property type="match status" value="1"/>
</dbReference>
<dbReference type="Proteomes" id="UP000267654">
    <property type="component" value="Unassembled WGS sequence"/>
</dbReference>
<keyword evidence="5 9" id="KW-0694">RNA-binding</keyword>
<evidence type="ECO:0000256" key="8">
    <source>
        <dbReference type="ARBA" id="ARBA00035241"/>
    </source>
</evidence>
<dbReference type="AlphaFoldDB" id="A0A662DKV1"/>
<dbReference type="Pfam" id="PF00687">
    <property type="entry name" value="Ribosomal_L1"/>
    <property type="match status" value="1"/>
</dbReference>
<dbReference type="InterPro" id="IPR023674">
    <property type="entry name" value="Ribosomal_uL1-like"/>
</dbReference>
<dbReference type="PROSITE" id="PS01199">
    <property type="entry name" value="RIBOSOMAL_L1"/>
    <property type="match status" value="1"/>
</dbReference>
<dbReference type="InterPro" id="IPR016095">
    <property type="entry name" value="Ribosomal_uL1_3-a/b-sand"/>
</dbReference>
<dbReference type="EMBL" id="QMQB01000024">
    <property type="protein sequence ID" value="RLE14749.1"/>
    <property type="molecule type" value="Genomic_DNA"/>
</dbReference>
<dbReference type="GO" id="GO:0006412">
    <property type="term" value="P:translation"/>
    <property type="evidence" value="ECO:0007669"/>
    <property type="project" value="UniProtKB-UniRule"/>
</dbReference>
<dbReference type="PIRSF" id="PIRSF002155">
    <property type="entry name" value="Ribosomal_L1"/>
    <property type="match status" value="1"/>
</dbReference>
<keyword evidence="3 9" id="KW-0699">rRNA-binding</keyword>
<dbReference type="GO" id="GO:0015934">
    <property type="term" value="C:large ribosomal subunit"/>
    <property type="evidence" value="ECO:0007669"/>
    <property type="project" value="InterPro"/>
</dbReference>